<evidence type="ECO:0008006" key="3">
    <source>
        <dbReference type="Google" id="ProtNLM"/>
    </source>
</evidence>
<dbReference type="AlphaFoldDB" id="A0A371G6X3"/>
<evidence type="ECO:0000313" key="1">
    <source>
        <dbReference type="EMBL" id="RDX86093.1"/>
    </source>
</evidence>
<keyword evidence="2" id="KW-1185">Reference proteome</keyword>
<protein>
    <recommendedName>
        <fullName evidence="3">GAG-pre-integrase domain-containing protein</fullName>
    </recommendedName>
</protein>
<gene>
    <name evidence="1" type="ORF">CR513_32616</name>
</gene>
<name>A0A371G6X3_MUCPR</name>
<reference evidence="1" key="1">
    <citation type="submission" date="2018-05" db="EMBL/GenBank/DDBJ databases">
        <title>Draft genome of Mucuna pruriens seed.</title>
        <authorList>
            <person name="Nnadi N.E."/>
            <person name="Vos R."/>
            <person name="Hasami M.H."/>
            <person name="Devisetty U.K."/>
            <person name="Aguiy J.C."/>
        </authorList>
    </citation>
    <scope>NUCLEOTIDE SEQUENCE [LARGE SCALE GENOMIC DNA]</scope>
    <source>
        <strain evidence="1">JCA_2017</strain>
    </source>
</reference>
<feature type="non-terminal residue" evidence="1">
    <location>
        <position position="1"/>
    </location>
</feature>
<organism evidence="1 2">
    <name type="scientific">Mucuna pruriens</name>
    <name type="common">Velvet bean</name>
    <name type="synonym">Dolichos pruriens</name>
    <dbReference type="NCBI Taxonomy" id="157652"/>
    <lineage>
        <taxon>Eukaryota</taxon>
        <taxon>Viridiplantae</taxon>
        <taxon>Streptophyta</taxon>
        <taxon>Embryophyta</taxon>
        <taxon>Tracheophyta</taxon>
        <taxon>Spermatophyta</taxon>
        <taxon>Magnoliopsida</taxon>
        <taxon>eudicotyledons</taxon>
        <taxon>Gunneridae</taxon>
        <taxon>Pentapetalae</taxon>
        <taxon>rosids</taxon>
        <taxon>fabids</taxon>
        <taxon>Fabales</taxon>
        <taxon>Fabaceae</taxon>
        <taxon>Papilionoideae</taxon>
        <taxon>50 kb inversion clade</taxon>
        <taxon>NPAAA clade</taxon>
        <taxon>indigoferoid/millettioid clade</taxon>
        <taxon>Phaseoleae</taxon>
        <taxon>Mucuna</taxon>
    </lineage>
</organism>
<dbReference type="Proteomes" id="UP000257109">
    <property type="component" value="Unassembled WGS sequence"/>
</dbReference>
<sequence>MVIVGYLIHHLSIDFMFVNIVTKKPLAHHMKQTSILDFDLLLDSSASHHVTHDLANLRISWELLIFDQLFVANGKVLSIKVIGFTILNTPHKQLHLDNSNLSYLWHHHLGHLDSRILHHALNNNNIHFVSSNRKCPSCLANKSHKLSLYKFSLSIENNVKIKIHQTSSFPPTTWYFTPHNTYVYTNTQWNFIKKNVDTLLKLLDVFLIMPSFLPKSNVIHFILQYT</sequence>
<accession>A0A371G6X3</accession>
<comment type="caution">
    <text evidence="1">The sequence shown here is derived from an EMBL/GenBank/DDBJ whole genome shotgun (WGS) entry which is preliminary data.</text>
</comment>
<proteinExistence type="predicted"/>
<dbReference type="EMBL" id="QJKJ01006609">
    <property type="protein sequence ID" value="RDX86093.1"/>
    <property type="molecule type" value="Genomic_DNA"/>
</dbReference>
<evidence type="ECO:0000313" key="2">
    <source>
        <dbReference type="Proteomes" id="UP000257109"/>
    </source>
</evidence>